<name>A0A8T2VHF8_CERRI</name>
<dbReference type="Gene3D" id="3.30.540.10">
    <property type="entry name" value="Fructose-1,6-Bisphosphatase, subunit A, domain 1"/>
    <property type="match status" value="1"/>
</dbReference>
<evidence type="ECO:0000256" key="5">
    <source>
        <dbReference type="ARBA" id="ARBA00022842"/>
    </source>
</evidence>
<reference evidence="7" key="1">
    <citation type="submission" date="2021-08" db="EMBL/GenBank/DDBJ databases">
        <title>WGS assembly of Ceratopteris richardii.</title>
        <authorList>
            <person name="Marchant D.B."/>
            <person name="Chen G."/>
            <person name="Jenkins J."/>
            <person name="Shu S."/>
            <person name="Leebens-Mack J."/>
            <person name="Grimwood J."/>
            <person name="Schmutz J."/>
            <person name="Soltis P."/>
            <person name="Soltis D."/>
            <person name="Chen Z.-H."/>
        </authorList>
    </citation>
    <scope>NUCLEOTIDE SEQUENCE</scope>
    <source>
        <strain evidence="7">Whitten #5841</strain>
        <tissue evidence="7">Leaf</tissue>
    </source>
</reference>
<keyword evidence="5 6" id="KW-0460">Magnesium</keyword>
<dbReference type="GO" id="GO:0046872">
    <property type="term" value="F:metal ion binding"/>
    <property type="evidence" value="ECO:0007669"/>
    <property type="project" value="UniProtKB-KW"/>
</dbReference>
<dbReference type="PANTHER" id="PTHR43200">
    <property type="entry name" value="PHOSPHATASE"/>
    <property type="match status" value="1"/>
</dbReference>
<comment type="cofactor">
    <cofactor evidence="1 6">
        <name>Mg(2+)</name>
        <dbReference type="ChEBI" id="CHEBI:18420"/>
    </cofactor>
</comment>
<gene>
    <name evidence="7" type="ORF">KP509_01G129600</name>
</gene>
<dbReference type="InterPro" id="IPR051090">
    <property type="entry name" value="Inositol_monoP_superfamily"/>
</dbReference>
<evidence type="ECO:0000256" key="2">
    <source>
        <dbReference type="ARBA" id="ARBA00009759"/>
    </source>
</evidence>
<comment type="caution">
    <text evidence="7">The sequence shown here is derived from an EMBL/GenBank/DDBJ whole genome shotgun (WGS) entry which is preliminary data.</text>
</comment>
<keyword evidence="4" id="KW-0378">Hydrolase</keyword>
<feature type="binding site" evidence="6">
    <location>
        <position position="202"/>
    </location>
    <ligand>
        <name>Mg(2+)</name>
        <dbReference type="ChEBI" id="CHEBI:18420"/>
        <label>1</label>
        <note>catalytic</note>
    </ligand>
</feature>
<feature type="binding site" evidence="6">
    <location>
        <position position="205"/>
    </location>
    <ligand>
        <name>Mg(2+)</name>
        <dbReference type="ChEBI" id="CHEBI:18420"/>
        <label>1</label>
        <note>catalytic</note>
    </ligand>
</feature>
<proteinExistence type="inferred from homology"/>
<evidence type="ECO:0000313" key="8">
    <source>
        <dbReference type="Proteomes" id="UP000825935"/>
    </source>
</evidence>
<comment type="similarity">
    <text evidence="2">Belongs to the inositol monophosphatase superfamily.</text>
</comment>
<dbReference type="Gene3D" id="3.40.190.80">
    <property type="match status" value="1"/>
</dbReference>
<evidence type="ECO:0000313" key="7">
    <source>
        <dbReference type="EMBL" id="KAH7447961.1"/>
    </source>
</evidence>
<keyword evidence="3 6" id="KW-0479">Metal-binding</keyword>
<dbReference type="Pfam" id="PF00459">
    <property type="entry name" value="Inositol_P"/>
    <property type="match status" value="1"/>
</dbReference>
<feature type="binding site" evidence="6">
    <location>
        <position position="380"/>
    </location>
    <ligand>
        <name>Mg(2+)</name>
        <dbReference type="ChEBI" id="CHEBI:18420"/>
        <label>1</label>
        <note>catalytic</note>
    </ligand>
</feature>
<dbReference type="EMBL" id="CM035406">
    <property type="protein sequence ID" value="KAH7447961.1"/>
    <property type="molecule type" value="Genomic_DNA"/>
</dbReference>
<evidence type="ECO:0000256" key="1">
    <source>
        <dbReference type="ARBA" id="ARBA00001946"/>
    </source>
</evidence>
<dbReference type="Proteomes" id="UP000825935">
    <property type="component" value="Chromosome 1"/>
</dbReference>
<feature type="binding site" evidence="6">
    <location>
        <position position="204"/>
    </location>
    <ligand>
        <name>Mg(2+)</name>
        <dbReference type="ChEBI" id="CHEBI:18420"/>
        <label>1</label>
        <note>catalytic</note>
    </ligand>
</feature>
<feature type="binding site" evidence="6">
    <location>
        <position position="130"/>
    </location>
    <ligand>
        <name>Mg(2+)</name>
        <dbReference type="ChEBI" id="CHEBI:18420"/>
        <label>1</label>
        <note>catalytic</note>
    </ligand>
</feature>
<dbReference type="AlphaFoldDB" id="A0A8T2VHF8"/>
<evidence type="ECO:0000256" key="3">
    <source>
        <dbReference type="ARBA" id="ARBA00022723"/>
    </source>
</evidence>
<dbReference type="OrthoDB" id="411145at2759"/>
<dbReference type="PANTHER" id="PTHR43200:SF4">
    <property type="entry name" value="PAP-SPECIFIC PHOSPHATASE, MITOCHONDRIAL-RELATED"/>
    <property type="match status" value="1"/>
</dbReference>
<accession>A0A8T2VHF8</accession>
<keyword evidence="8" id="KW-1185">Reference proteome</keyword>
<dbReference type="OMA" id="EGCIFFA"/>
<evidence type="ECO:0000256" key="6">
    <source>
        <dbReference type="PIRSR" id="PIRSR600760-2"/>
    </source>
</evidence>
<organism evidence="7 8">
    <name type="scientific">Ceratopteris richardii</name>
    <name type="common">Triangle waterfern</name>
    <dbReference type="NCBI Taxonomy" id="49495"/>
    <lineage>
        <taxon>Eukaryota</taxon>
        <taxon>Viridiplantae</taxon>
        <taxon>Streptophyta</taxon>
        <taxon>Embryophyta</taxon>
        <taxon>Tracheophyta</taxon>
        <taxon>Polypodiopsida</taxon>
        <taxon>Polypodiidae</taxon>
        <taxon>Polypodiales</taxon>
        <taxon>Pteridineae</taxon>
        <taxon>Pteridaceae</taxon>
        <taxon>Parkerioideae</taxon>
        <taxon>Ceratopteris</taxon>
    </lineage>
</organism>
<protein>
    <submittedName>
        <fullName evidence="7">Uncharacterized protein</fullName>
    </submittedName>
</protein>
<dbReference type="GO" id="GO:0000103">
    <property type="term" value="P:sulfate assimilation"/>
    <property type="evidence" value="ECO:0007669"/>
    <property type="project" value="TreeGrafter"/>
</dbReference>
<evidence type="ECO:0000256" key="4">
    <source>
        <dbReference type="ARBA" id="ARBA00022801"/>
    </source>
</evidence>
<dbReference type="SUPFAM" id="SSF56655">
    <property type="entry name" value="Carbohydrate phosphatase"/>
    <property type="match status" value="1"/>
</dbReference>
<sequence length="438" mass="48071">MGRKFCCLSTPKRVTFCWTRAIMASLTDAMVVSFPSFRPLQCKGRNNARAVMSTFPFQGATYRQELEAAVNVVERACLLCNLVRNSMNGTTSEFMQKTDLSPVTVADFGVQSLISLELGLRFPSIPLVAEEDGTYLKPEFEEGGQNDDKQDLLCMIVDCVSKVASPNVQPITSNSVLEAIHRGAPDHCVRSTQEMSSFWVLDPIDGTRGFLEGGDALYVIGLSLVVDGKVVLGVMGCPCLTHANMASSVSGRRLIWAFDKVMSDRIWSNTGILVVAHKGCGTWLRSLNIGIENQWKNLTEQNFVQSFVDSCMTVNEACFGLSRHETWRSSLLASIVPTKKDGHVAFHFCCGSLCKYLAVAVGAVSAVLLHQTQKTVKVWDHAPGVICVKEAGGKTTDGEGFDLERLIRNGERTFMPSRNSIVVSNGHLHETLIKHLLK</sequence>
<dbReference type="GO" id="GO:0008441">
    <property type="term" value="F:3'(2'),5'-bisphosphate nucleotidase activity"/>
    <property type="evidence" value="ECO:0007669"/>
    <property type="project" value="TreeGrafter"/>
</dbReference>
<dbReference type="InterPro" id="IPR000760">
    <property type="entry name" value="Inositol_monophosphatase-like"/>
</dbReference>